<dbReference type="STRING" id="76947.GCA_002080435_00903"/>
<sequence>MDTSSRITECFSWQSTRSGNYADDCEIGGVAACQIISLLRETECPSLLGNFLHEIVRPEEWGGFEVGFMHTIAQAVRGVI</sequence>
<evidence type="ECO:0000313" key="1">
    <source>
        <dbReference type="EMBL" id="KFG91868.1"/>
    </source>
</evidence>
<organism evidence="1 2">
    <name type="scientific">Sphingobium herbicidovorans (strain ATCC 700291 / DSM 11019 / CCUG 56400 / KCTC 2939 / LMG 18315 / NBRC 16415 / MH)</name>
    <name type="common">Sphingomonas herbicidovorans</name>
    <dbReference type="NCBI Taxonomy" id="1219045"/>
    <lineage>
        <taxon>Bacteria</taxon>
        <taxon>Pseudomonadati</taxon>
        <taxon>Pseudomonadota</taxon>
        <taxon>Alphaproteobacteria</taxon>
        <taxon>Sphingomonadales</taxon>
        <taxon>Sphingomonadaceae</taxon>
        <taxon>Sphingobium</taxon>
    </lineage>
</organism>
<dbReference type="PATRIC" id="fig|1219045.3.peg.121"/>
<protein>
    <submittedName>
        <fullName evidence="1">Uncharacterized protein</fullName>
    </submittedName>
</protein>
<dbReference type="AlphaFoldDB" id="A0A086PEQ0"/>
<keyword evidence="2" id="KW-1185">Reference proteome</keyword>
<accession>A0A086PEQ0</accession>
<gene>
    <name evidence="1" type="ORF">BV98_000117</name>
</gene>
<comment type="caution">
    <text evidence="1">The sequence shown here is derived from an EMBL/GenBank/DDBJ whole genome shotgun (WGS) entry which is preliminary data.</text>
</comment>
<evidence type="ECO:0000313" key="2">
    <source>
        <dbReference type="Proteomes" id="UP000024284"/>
    </source>
</evidence>
<dbReference type="EMBL" id="JFZA02000001">
    <property type="protein sequence ID" value="KFG91868.1"/>
    <property type="molecule type" value="Genomic_DNA"/>
</dbReference>
<reference evidence="1" key="1">
    <citation type="submission" date="2014-08" db="EMBL/GenBank/DDBJ databases">
        <title>Draft genome sequences of Sphingobium herbicidovorans.</title>
        <authorList>
            <person name="Gan H.M."/>
            <person name="Gan H.Y."/>
            <person name="Savka M.A."/>
        </authorList>
    </citation>
    <scope>NUCLEOTIDE SEQUENCE [LARGE SCALE GENOMIC DNA]</scope>
    <source>
        <strain evidence="1">NBRC 16415</strain>
    </source>
</reference>
<dbReference type="Proteomes" id="UP000024284">
    <property type="component" value="Unassembled WGS sequence"/>
</dbReference>
<proteinExistence type="predicted"/>
<name>A0A086PEQ0_SPHHM</name>